<comment type="caution">
    <text evidence="4">Lacks conserved residue(s) required for the propagation of feature annotation.</text>
</comment>
<dbReference type="PROSITE" id="PS00136">
    <property type="entry name" value="SUBTILASE_ASP"/>
    <property type="match status" value="1"/>
</dbReference>
<dbReference type="InterPro" id="IPR022398">
    <property type="entry name" value="Peptidase_S8_His-AS"/>
</dbReference>
<dbReference type="EMBL" id="KZ989240">
    <property type="protein sequence ID" value="RKP27264.1"/>
    <property type="molecule type" value="Genomic_DNA"/>
</dbReference>
<evidence type="ECO:0000313" key="6">
    <source>
        <dbReference type="EMBL" id="RKP27264.1"/>
    </source>
</evidence>
<evidence type="ECO:0000256" key="2">
    <source>
        <dbReference type="ARBA" id="ARBA00022801"/>
    </source>
</evidence>
<gene>
    <name evidence="6" type="ORF">SYNPS1DRAFT_10635</name>
</gene>
<dbReference type="PANTHER" id="PTHR42884">
    <property type="entry name" value="PROPROTEIN CONVERTASE SUBTILISIN/KEXIN-RELATED"/>
    <property type="match status" value="1"/>
</dbReference>
<dbReference type="Proteomes" id="UP000278143">
    <property type="component" value="Unassembled WGS sequence"/>
</dbReference>
<dbReference type="AlphaFoldDB" id="A0A4P9Z3Y4"/>
<accession>A0A4P9Z3Y4</accession>
<proteinExistence type="inferred from homology"/>
<sequence length="124" mass="12500">HVATGVSSLHAEGHYGGGIMIGVIDSGVDYTHPALGGCFGTGCKVAYGYDFVGDNYDGSNTPQPDDDPKEECTGANRKHGTMVAGIIAAKTKSLVGVAPDAVLGAYRVTGCNNKASAPIVAAAM</sequence>
<dbReference type="GO" id="GO:0004252">
    <property type="term" value="F:serine-type endopeptidase activity"/>
    <property type="evidence" value="ECO:0007669"/>
    <property type="project" value="InterPro"/>
</dbReference>
<dbReference type="InterPro" id="IPR015500">
    <property type="entry name" value="Peptidase_S8_subtilisin-rel"/>
</dbReference>
<feature type="non-terminal residue" evidence="6">
    <location>
        <position position="124"/>
    </location>
</feature>
<keyword evidence="2" id="KW-0378">Hydrolase</keyword>
<dbReference type="SUPFAM" id="SSF52743">
    <property type="entry name" value="Subtilisin-like"/>
    <property type="match status" value="1"/>
</dbReference>
<keyword evidence="7" id="KW-1185">Reference proteome</keyword>
<feature type="domain" description="Peptidase S8/S53" evidence="5">
    <location>
        <begin position="16"/>
        <end position="122"/>
    </location>
</feature>
<dbReference type="InterPro" id="IPR036852">
    <property type="entry name" value="Peptidase_S8/S53_dom_sf"/>
</dbReference>
<dbReference type="PANTHER" id="PTHR42884:SF14">
    <property type="entry name" value="NEUROENDOCRINE CONVERTASE 1"/>
    <property type="match status" value="1"/>
</dbReference>
<dbReference type="GO" id="GO:0005802">
    <property type="term" value="C:trans-Golgi network"/>
    <property type="evidence" value="ECO:0007669"/>
    <property type="project" value="TreeGrafter"/>
</dbReference>
<name>A0A4P9Z3Y4_9FUNG</name>
<dbReference type="PROSITE" id="PS00137">
    <property type="entry name" value="SUBTILASE_HIS"/>
    <property type="match status" value="1"/>
</dbReference>
<reference evidence="7" key="1">
    <citation type="journal article" date="2018" name="Nat. Microbiol.">
        <title>Leveraging single-cell genomics to expand the fungal tree of life.</title>
        <authorList>
            <person name="Ahrendt S.R."/>
            <person name="Quandt C.A."/>
            <person name="Ciobanu D."/>
            <person name="Clum A."/>
            <person name="Salamov A."/>
            <person name="Andreopoulos B."/>
            <person name="Cheng J.F."/>
            <person name="Woyke T."/>
            <person name="Pelin A."/>
            <person name="Henrissat B."/>
            <person name="Reynolds N.K."/>
            <person name="Benny G.L."/>
            <person name="Smith M.E."/>
            <person name="James T.Y."/>
            <person name="Grigoriev I.V."/>
        </authorList>
    </citation>
    <scope>NUCLEOTIDE SEQUENCE [LARGE SCALE GENOMIC DNA]</scope>
    <source>
        <strain evidence="7">Benny S71-1</strain>
    </source>
</reference>
<organism evidence="6 7">
    <name type="scientific">Syncephalis pseudoplumigaleata</name>
    <dbReference type="NCBI Taxonomy" id="1712513"/>
    <lineage>
        <taxon>Eukaryota</taxon>
        <taxon>Fungi</taxon>
        <taxon>Fungi incertae sedis</taxon>
        <taxon>Zoopagomycota</taxon>
        <taxon>Zoopagomycotina</taxon>
        <taxon>Zoopagomycetes</taxon>
        <taxon>Zoopagales</taxon>
        <taxon>Piptocephalidaceae</taxon>
        <taxon>Syncephalis</taxon>
    </lineage>
</organism>
<evidence type="ECO:0000256" key="1">
    <source>
        <dbReference type="ARBA" id="ARBA00022670"/>
    </source>
</evidence>
<feature type="non-terminal residue" evidence="6">
    <location>
        <position position="1"/>
    </location>
</feature>
<dbReference type="OrthoDB" id="206201at2759"/>
<dbReference type="InterPro" id="IPR000209">
    <property type="entry name" value="Peptidase_S8/S53_dom"/>
</dbReference>
<dbReference type="Pfam" id="PF00082">
    <property type="entry name" value="Peptidase_S8"/>
    <property type="match status" value="1"/>
</dbReference>
<comment type="similarity">
    <text evidence="4">Belongs to the peptidase S8 family.</text>
</comment>
<protein>
    <submittedName>
        <fullName evidence="6">Peptidase S8/S53 domain-containing protein</fullName>
    </submittedName>
</protein>
<evidence type="ECO:0000256" key="4">
    <source>
        <dbReference type="PROSITE-ProRule" id="PRU01240"/>
    </source>
</evidence>
<dbReference type="GO" id="GO:0016485">
    <property type="term" value="P:protein processing"/>
    <property type="evidence" value="ECO:0007669"/>
    <property type="project" value="TreeGrafter"/>
</dbReference>
<keyword evidence="1" id="KW-0645">Protease</keyword>
<evidence type="ECO:0000259" key="5">
    <source>
        <dbReference type="Pfam" id="PF00082"/>
    </source>
</evidence>
<dbReference type="InterPro" id="IPR023827">
    <property type="entry name" value="Peptidase_S8_Asp-AS"/>
</dbReference>
<dbReference type="GO" id="GO:0000139">
    <property type="term" value="C:Golgi membrane"/>
    <property type="evidence" value="ECO:0007669"/>
    <property type="project" value="TreeGrafter"/>
</dbReference>
<dbReference type="PROSITE" id="PS51892">
    <property type="entry name" value="SUBTILASE"/>
    <property type="match status" value="1"/>
</dbReference>
<dbReference type="PRINTS" id="PR00723">
    <property type="entry name" value="SUBTILISIN"/>
</dbReference>
<dbReference type="Gene3D" id="3.40.50.200">
    <property type="entry name" value="Peptidase S8/S53 domain"/>
    <property type="match status" value="1"/>
</dbReference>
<keyword evidence="3" id="KW-0720">Serine protease</keyword>
<evidence type="ECO:0000256" key="3">
    <source>
        <dbReference type="ARBA" id="ARBA00022825"/>
    </source>
</evidence>
<evidence type="ECO:0000313" key="7">
    <source>
        <dbReference type="Proteomes" id="UP000278143"/>
    </source>
</evidence>